<dbReference type="EMBL" id="PGCI01000232">
    <property type="protein sequence ID" value="PLW32930.1"/>
    <property type="molecule type" value="Genomic_DNA"/>
</dbReference>
<feature type="compositionally biased region" description="Basic and acidic residues" evidence="1">
    <location>
        <begin position="1"/>
        <end position="20"/>
    </location>
</feature>
<feature type="compositionally biased region" description="Polar residues" evidence="1">
    <location>
        <begin position="118"/>
        <end position="134"/>
    </location>
</feature>
<feature type="region of interest" description="Disordered" evidence="1">
    <location>
        <begin position="1"/>
        <end position="143"/>
    </location>
</feature>
<organism evidence="3 4">
    <name type="scientific">Puccinia coronata f. sp. avenae</name>
    <dbReference type="NCBI Taxonomy" id="200324"/>
    <lineage>
        <taxon>Eukaryota</taxon>
        <taxon>Fungi</taxon>
        <taxon>Dikarya</taxon>
        <taxon>Basidiomycota</taxon>
        <taxon>Pucciniomycotina</taxon>
        <taxon>Pucciniomycetes</taxon>
        <taxon>Pucciniales</taxon>
        <taxon>Pucciniaceae</taxon>
        <taxon>Puccinia</taxon>
    </lineage>
</organism>
<feature type="compositionally biased region" description="Basic and acidic residues" evidence="1">
    <location>
        <begin position="284"/>
        <end position="303"/>
    </location>
</feature>
<evidence type="ECO:0000313" key="3">
    <source>
        <dbReference type="EMBL" id="PLW40793.1"/>
    </source>
</evidence>
<dbReference type="Proteomes" id="UP000235388">
    <property type="component" value="Unassembled WGS sequence"/>
</dbReference>
<evidence type="ECO:0000313" key="5">
    <source>
        <dbReference type="Proteomes" id="UP000235392"/>
    </source>
</evidence>
<protein>
    <submittedName>
        <fullName evidence="3">Uncharacterized protein</fullName>
    </submittedName>
</protein>
<sequence length="303" mass="34622">MFEETRAAGKAIEKAEDTSKAKTLSVAMPAPEDKHKKTLTIKTSPPDDSDSSDSEIMDEEFDIQDPTGPDSQSGATAMESDEHGMETYLLQHQIDIKNQKNQVRWAQDSDPPVPNDGYESSQSSRKGSDYISSGNEEKETPSFVQKFWKALKESEPRMWPKRLMDWLTKSFGRKTPVKLYSESEEKDGLSETPLLNKNGIKVNNVEDIGGIQNSKSNTPPKHFVDWVTKRFQMDRTEKNHTGIEEARISKEANKKKKKCFCPNFVRKFCYRVRRRFGLLPQEGKTTKNMDEDKNPFLSKENVD</sequence>
<gene>
    <name evidence="3" type="ORF">PCANC_13540</name>
    <name evidence="2" type="ORF">PCASD_12468</name>
</gene>
<accession>A0A2N5UST0</accession>
<evidence type="ECO:0000256" key="1">
    <source>
        <dbReference type="SAM" id="MobiDB-lite"/>
    </source>
</evidence>
<evidence type="ECO:0000313" key="2">
    <source>
        <dbReference type="EMBL" id="PLW32930.1"/>
    </source>
</evidence>
<feature type="compositionally biased region" description="Acidic residues" evidence="1">
    <location>
        <begin position="47"/>
        <end position="63"/>
    </location>
</feature>
<comment type="caution">
    <text evidence="3">The sequence shown here is derived from an EMBL/GenBank/DDBJ whole genome shotgun (WGS) entry which is preliminary data.</text>
</comment>
<evidence type="ECO:0000313" key="4">
    <source>
        <dbReference type="Proteomes" id="UP000235388"/>
    </source>
</evidence>
<dbReference type="Proteomes" id="UP000235392">
    <property type="component" value="Unassembled WGS sequence"/>
</dbReference>
<dbReference type="AlphaFoldDB" id="A0A2N5UST0"/>
<feature type="region of interest" description="Disordered" evidence="1">
    <location>
        <begin position="283"/>
        <end position="303"/>
    </location>
</feature>
<keyword evidence="4" id="KW-1185">Reference proteome</keyword>
<reference evidence="4 5" key="1">
    <citation type="submission" date="2017-11" db="EMBL/GenBank/DDBJ databases">
        <title>De novo assembly and phasing of dikaryotic genomes from two isolates of Puccinia coronata f. sp. avenae, the causal agent of oat crown rust.</title>
        <authorList>
            <person name="Miller M.E."/>
            <person name="Zhang Y."/>
            <person name="Omidvar V."/>
            <person name="Sperschneider J."/>
            <person name="Schwessinger B."/>
            <person name="Raley C."/>
            <person name="Palmer J.M."/>
            <person name="Garnica D."/>
            <person name="Upadhyaya N."/>
            <person name="Rathjen J."/>
            <person name="Taylor J.M."/>
            <person name="Park R.F."/>
            <person name="Dodds P.N."/>
            <person name="Hirsch C.D."/>
            <person name="Kianian S.F."/>
            <person name="Figueroa M."/>
        </authorList>
    </citation>
    <scope>NUCLEOTIDE SEQUENCE [LARGE SCALE GENOMIC DNA]</scope>
    <source>
        <strain evidence="3">12NC29</strain>
        <strain evidence="2">12SD80</strain>
    </source>
</reference>
<name>A0A2N5UST0_9BASI</name>
<dbReference type="EMBL" id="PGCJ01000177">
    <property type="protein sequence ID" value="PLW40793.1"/>
    <property type="molecule type" value="Genomic_DNA"/>
</dbReference>
<proteinExistence type="predicted"/>